<reference evidence="3" key="1">
    <citation type="thesis" date="2020" institute="ProQuest LLC" country="789 East Eisenhower Parkway, Ann Arbor, MI, USA">
        <title>Comparative Genomics and Chromosome Evolution.</title>
        <authorList>
            <person name="Mudd A.B."/>
        </authorList>
    </citation>
    <scope>NUCLEOTIDE SEQUENCE</scope>
    <source>
        <strain evidence="3">237g6f4</strain>
        <tissue evidence="3">Blood</tissue>
    </source>
</reference>
<evidence type="ECO:0008006" key="5">
    <source>
        <dbReference type="Google" id="ProtNLM"/>
    </source>
</evidence>
<name>A0AAV6YS12_ENGPU</name>
<proteinExistence type="predicted"/>
<evidence type="ECO:0000313" key="4">
    <source>
        <dbReference type="Proteomes" id="UP000824782"/>
    </source>
</evidence>
<sequence length="81" mass="8716">MAALSSSWLALGSWLTSSSVSPSYPLLANTSVFTESFLCRNFEGSVDIISDTFSSHPLQSSPGISSRHFSPSRPSSLSLFR</sequence>
<feature type="compositionally biased region" description="Low complexity" evidence="1">
    <location>
        <begin position="65"/>
        <end position="81"/>
    </location>
</feature>
<comment type="caution">
    <text evidence="3">The sequence shown here is derived from an EMBL/GenBank/DDBJ whole genome shotgun (WGS) entry which is preliminary data.</text>
</comment>
<keyword evidence="4" id="KW-1185">Reference proteome</keyword>
<protein>
    <recommendedName>
        <fullName evidence="5">Secreted protein</fullName>
    </recommendedName>
</protein>
<keyword evidence="2" id="KW-0732">Signal</keyword>
<evidence type="ECO:0000313" key="3">
    <source>
        <dbReference type="EMBL" id="KAG8537932.1"/>
    </source>
</evidence>
<evidence type="ECO:0000256" key="2">
    <source>
        <dbReference type="SAM" id="SignalP"/>
    </source>
</evidence>
<feature type="region of interest" description="Disordered" evidence="1">
    <location>
        <begin position="57"/>
        <end position="81"/>
    </location>
</feature>
<dbReference type="Proteomes" id="UP000824782">
    <property type="component" value="Unassembled WGS sequence"/>
</dbReference>
<feature type="signal peptide" evidence="2">
    <location>
        <begin position="1"/>
        <end position="18"/>
    </location>
</feature>
<accession>A0AAV6YS12</accession>
<dbReference type="EMBL" id="WNYA01025229">
    <property type="protein sequence ID" value="KAG8537932.1"/>
    <property type="molecule type" value="Genomic_DNA"/>
</dbReference>
<dbReference type="AlphaFoldDB" id="A0AAV6YS12"/>
<feature type="chain" id="PRO_5043764771" description="Secreted protein" evidence="2">
    <location>
        <begin position="19"/>
        <end position="81"/>
    </location>
</feature>
<gene>
    <name evidence="3" type="ORF">GDO81_023548</name>
</gene>
<organism evidence="3 4">
    <name type="scientific">Engystomops pustulosus</name>
    <name type="common">Tungara frog</name>
    <name type="synonym">Physalaemus pustulosus</name>
    <dbReference type="NCBI Taxonomy" id="76066"/>
    <lineage>
        <taxon>Eukaryota</taxon>
        <taxon>Metazoa</taxon>
        <taxon>Chordata</taxon>
        <taxon>Craniata</taxon>
        <taxon>Vertebrata</taxon>
        <taxon>Euteleostomi</taxon>
        <taxon>Amphibia</taxon>
        <taxon>Batrachia</taxon>
        <taxon>Anura</taxon>
        <taxon>Neobatrachia</taxon>
        <taxon>Hyloidea</taxon>
        <taxon>Leptodactylidae</taxon>
        <taxon>Leiuperinae</taxon>
        <taxon>Engystomops</taxon>
    </lineage>
</organism>
<evidence type="ECO:0000256" key="1">
    <source>
        <dbReference type="SAM" id="MobiDB-lite"/>
    </source>
</evidence>